<evidence type="ECO:0000313" key="3">
    <source>
        <dbReference type="Proteomes" id="UP000078532"/>
    </source>
</evidence>
<dbReference type="STRING" id="1838280.A6M21_12980"/>
<reference evidence="2 3" key="1">
    <citation type="submission" date="2016-04" db="EMBL/GenBank/DDBJ databases">
        <authorList>
            <person name="Evans L.H."/>
            <person name="Alamgir A."/>
            <person name="Owens N."/>
            <person name="Weber N.D."/>
            <person name="Virtaneva K."/>
            <person name="Barbian K."/>
            <person name="Babar A."/>
            <person name="Rosenke K."/>
        </authorList>
    </citation>
    <scope>NUCLEOTIDE SEQUENCE [LARGE SCALE GENOMIC DNA]</scope>
    <source>
        <strain evidence="2 3">LMa1</strain>
    </source>
</reference>
<organism evidence="2 3">
    <name type="scientific">Desulfotomaculum copahuensis</name>
    <dbReference type="NCBI Taxonomy" id="1838280"/>
    <lineage>
        <taxon>Bacteria</taxon>
        <taxon>Bacillati</taxon>
        <taxon>Bacillota</taxon>
        <taxon>Clostridia</taxon>
        <taxon>Eubacteriales</taxon>
        <taxon>Desulfotomaculaceae</taxon>
        <taxon>Desulfotomaculum</taxon>
    </lineage>
</organism>
<dbReference type="GO" id="GO:0008705">
    <property type="term" value="F:methionine synthase activity"/>
    <property type="evidence" value="ECO:0007669"/>
    <property type="project" value="InterPro"/>
</dbReference>
<proteinExistence type="predicted"/>
<dbReference type="RefSeq" id="WP_066669498.1">
    <property type="nucleotide sequence ID" value="NZ_LYVF01000174.1"/>
</dbReference>
<evidence type="ECO:0008006" key="4">
    <source>
        <dbReference type="Google" id="ProtNLM"/>
    </source>
</evidence>
<gene>
    <name evidence="2" type="ORF">A6M21_12980</name>
</gene>
<sequence length="247" mass="27029">MNFYDLQVEITTEDIYRAEGAGYQQPPQPATRELHRRMLQEAQRLVRPRGVSRTVAVAEAGERWIRLAGGGVLTSRLLARLAGPAESLVLIIVTLGEAIDRRVEEYSRHRLPAEAYVLDAAGSAFIDAAGRQLAGLITEQFQDRGLKTTISLGPGHSYWPELQDQRVIFDLLQPADLGVRVLASGLMLPKKTVSLVMGVGRDLPESAENHCHYCHLKRSCPLSRAGSGHADTHIRHDASAPGSGRPS</sequence>
<protein>
    <recommendedName>
        <fullName evidence="4">AdoMet activation domain-containing protein</fullName>
    </recommendedName>
</protein>
<dbReference type="InterPro" id="IPR037010">
    <property type="entry name" value="VitB12-dep_Met_synth_activ_sf"/>
</dbReference>
<name>A0A1B7LD04_9FIRM</name>
<evidence type="ECO:0000313" key="2">
    <source>
        <dbReference type="EMBL" id="OAT80754.1"/>
    </source>
</evidence>
<dbReference type="EMBL" id="LYVF01000174">
    <property type="protein sequence ID" value="OAT80754.1"/>
    <property type="molecule type" value="Genomic_DNA"/>
</dbReference>
<dbReference type="AlphaFoldDB" id="A0A1B7LD04"/>
<evidence type="ECO:0000256" key="1">
    <source>
        <dbReference type="SAM" id="MobiDB-lite"/>
    </source>
</evidence>
<accession>A0A1B7LD04</accession>
<feature type="region of interest" description="Disordered" evidence="1">
    <location>
        <begin position="225"/>
        <end position="247"/>
    </location>
</feature>
<dbReference type="Gene3D" id="3.40.109.40">
    <property type="match status" value="1"/>
</dbReference>
<dbReference type="SUPFAM" id="SSF56507">
    <property type="entry name" value="Methionine synthase activation domain-like"/>
    <property type="match status" value="1"/>
</dbReference>
<comment type="caution">
    <text evidence="2">The sequence shown here is derived from an EMBL/GenBank/DDBJ whole genome shotgun (WGS) entry which is preliminary data.</text>
</comment>
<dbReference type="Proteomes" id="UP000078532">
    <property type="component" value="Unassembled WGS sequence"/>
</dbReference>
<keyword evidence="3" id="KW-1185">Reference proteome</keyword>